<comment type="caution">
    <text evidence="1">The sequence shown here is derived from an EMBL/GenBank/DDBJ whole genome shotgun (WGS) entry which is preliminary data.</text>
</comment>
<organism evidence="1 2">
    <name type="scientific">Dreissena polymorpha</name>
    <name type="common">Zebra mussel</name>
    <name type="synonym">Mytilus polymorpha</name>
    <dbReference type="NCBI Taxonomy" id="45954"/>
    <lineage>
        <taxon>Eukaryota</taxon>
        <taxon>Metazoa</taxon>
        <taxon>Spiralia</taxon>
        <taxon>Lophotrochozoa</taxon>
        <taxon>Mollusca</taxon>
        <taxon>Bivalvia</taxon>
        <taxon>Autobranchia</taxon>
        <taxon>Heteroconchia</taxon>
        <taxon>Euheterodonta</taxon>
        <taxon>Imparidentia</taxon>
        <taxon>Neoheterodontei</taxon>
        <taxon>Myida</taxon>
        <taxon>Dreissenoidea</taxon>
        <taxon>Dreissenidae</taxon>
        <taxon>Dreissena</taxon>
    </lineage>
</organism>
<protein>
    <submittedName>
        <fullName evidence="1">Uncharacterized protein</fullName>
    </submittedName>
</protein>
<evidence type="ECO:0000313" key="2">
    <source>
        <dbReference type="Proteomes" id="UP000828390"/>
    </source>
</evidence>
<dbReference type="Proteomes" id="UP000828390">
    <property type="component" value="Unassembled WGS sequence"/>
</dbReference>
<gene>
    <name evidence="1" type="ORF">DPMN_135891</name>
</gene>
<evidence type="ECO:0000313" key="1">
    <source>
        <dbReference type="EMBL" id="KAH3807546.1"/>
    </source>
</evidence>
<proteinExistence type="predicted"/>
<accession>A0A9D4JC48</accession>
<reference evidence="1" key="2">
    <citation type="submission" date="2020-11" db="EMBL/GenBank/DDBJ databases">
        <authorList>
            <person name="McCartney M.A."/>
            <person name="Auch B."/>
            <person name="Kono T."/>
            <person name="Mallez S."/>
            <person name="Becker A."/>
            <person name="Gohl D.M."/>
            <person name="Silverstein K.A.T."/>
            <person name="Koren S."/>
            <person name="Bechman K.B."/>
            <person name="Herman A."/>
            <person name="Abrahante J.E."/>
            <person name="Garbe J."/>
        </authorList>
    </citation>
    <scope>NUCLEOTIDE SEQUENCE</scope>
    <source>
        <strain evidence="1">Duluth1</strain>
        <tissue evidence="1">Whole animal</tissue>
    </source>
</reference>
<reference evidence="1" key="1">
    <citation type="journal article" date="2019" name="bioRxiv">
        <title>The Genome of the Zebra Mussel, Dreissena polymorpha: A Resource for Invasive Species Research.</title>
        <authorList>
            <person name="McCartney M.A."/>
            <person name="Auch B."/>
            <person name="Kono T."/>
            <person name="Mallez S."/>
            <person name="Zhang Y."/>
            <person name="Obille A."/>
            <person name="Becker A."/>
            <person name="Abrahante J.E."/>
            <person name="Garbe J."/>
            <person name="Badalamenti J.P."/>
            <person name="Herman A."/>
            <person name="Mangelson H."/>
            <person name="Liachko I."/>
            <person name="Sullivan S."/>
            <person name="Sone E.D."/>
            <person name="Koren S."/>
            <person name="Silverstein K.A.T."/>
            <person name="Beckman K.B."/>
            <person name="Gohl D.M."/>
        </authorList>
    </citation>
    <scope>NUCLEOTIDE SEQUENCE</scope>
    <source>
        <strain evidence="1">Duluth1</strain>
        <tissue evidence="1">Whole animal</tissue>
    </source>
</reference>
<keyword evidence="2" id="KW-1185">Reference proteome</keyword>
<dbReference type="EMBL" id="JAIWYP010000006">
    <property type="protein sequence ID" value="KAH3807546.1"/>
    <property type="molecule type" value="Genomic_DNA"/>
</dbReference>
<name>A0A9D4JC48_DREPO</name>
<dbReference type="AlphaFoldDB" id="A0A9D4JC48"/>
<sequence length="116" mass="13630">MCSRPMHPTTEPSQSKARRWGMLKASPFSTVFWTTMEERMQTSEPASVKHEQPPITTINKIQVFINIRIKKILKIHWTDQIDNERPIHSSHTWSNFVAVLINDLITSMDEIYDRLH</sequence>